<keyword evidence="2 6" id="KW-0812">Transmembrane</keyword>
<feature type="transmembrane region" description="Helical" evidence="6">
    <location>
        <begin position="201"/>
        <end position="223"/>
    </location>
</feature>
<keyword evidence="5" id="KW-0479">Metal-binding</keyword>
<evidence type="ECO:0000256" key="4">
    <source>
        <dbReference type="ARBA" id="ARBA00023136"/>
    </source>
</evidence>
<keyword evidence="4 6" id="KW-0472">Membrane</keyword>
<gene>
    <name evidence="7" type="ORF">SAMN05444714_1932</name>
</gene>
<dbReference type="PANTHER" id="PTHR20855:SF3">
    <property type="entry name" value="LD03007P"/>
    <property type="match status" value="1"/>
</dbReference>
<dbReference type="GO" id="GO:0046872">
    <property type="term" value="F:metal ion binding"/>
    <property type="evidence" value="ECO:0007669"/>
    <property type="project" value="UniProtKB-KW"/>
</dbReference>
<dbReference type="GO" id="GO:0016020">
    <property type="term" value="C:membrane"/>
    <property type="evidence" value="ECO:0007669"/>
    <property type="project" value="UniProtKB-SubCell"/>
</dbReference>
<dbReference type="AlphaFoldDB" id="A0A1I6MJU3"/>
<dbReference type="Pfam" id="PF03006">
    <property type="entry name" value="HlyIII"/>
    <property type="match status" value="1"/>
</dbReference>
<evidence type="ECO:0000256" key="6">
    <source>
        <dbReference type="SAM" id="Phobius"/>
    </source>
</evidence>
<keyword evidence="3 6" id="KW-1133">Transmembrane helix</keyword>
<dbReference type="STRING" id="1123755.SAMN05444714_1932"/>
<sequence length="226" mass="24480">MRYIFFTMKANRTGLYPTDALSERIADGAVHAIGVLAAITGAILLISWSVFHASEGQILAIAIYGATLIATFAASAFYHLTPWDSIRPLLRRFDHAAIYLKIAGTYTPLVVMIGNGFAYLVLGVVWTLAVVGVVLKLFFWRTPGRFGPVLYLIMGWLSLALIWSLWPIVPLSAMILIGVGGLLYTAGVPFYATHTMKYSTAIWHGFVLAASACFFAAIAIGAASMV</sequence>
<reference evidence="7 8" key="1">
    <citation type="submission" date="2016-10" db="EMBL/GenBank/DDBJ databases">
        <authorList>
            <person name="de Groot N.N."/>
        </authorList>
    </citation>
    <scope>NUCLEOTIDE SEQUENCE [LARGE SCALE GENOMIC DNA]</scope>
    <source>
        <strain evidence="7 8">DSM 29433</strain>
    </source>
</reference>
<feature type="transmembrane region" description="Helical" evidence="6">
    <location>
        <begin position="29"/>
        <end position="51"/>
    </location>
</feature>
<dbReference type="InterPro" id="IPR004254">
    <property type="entry name" value="AdipoR/HlyIII-related"/>
</dbReference>
<evidence type="ECO:0000313" key="8">
    <source>
        <dbReference type="Proteomes" id="UP000198926"/>
    </source>
</evidence>
<evidence type="ECO:0000256" key="2">
    <source>
        <dbReference type="ARBA" id="ARBA00022692"/>
    </source>
</evidence>
<keyword evidence="5" id="KW-0862">Zinc</keyword>
<protein>
    <submittedName>
        <fullName evidence="7">Hemolysin III</fullName>
    </submittedName>
</protein>
<feature type="transmembrane region" description="Helical" evidence="6">
    <location>
        <begin position="172"/>
        <end position="192"/>
    </location>
</feature>
<keyword evidence="8" id="KW-1185">Reference proteome</keyword>
<feature type="binding site" evidence="5">
    <location>
        <position position="79"/>
    </location>
    <ligand>
        <name>Zn(2+)</name>
        <dbReference type="ChEBI" id="CHEBI:29105"/>
    </ligand>
</feature>
<comment type="subcellular location">
    <subcellularLocation>
        <location evidence="1">Membrane</location>
        <topology evidence="1">Multi-pass membrane protein</topology>
    </subcellularLocation>
</comment>
<name>A0A1I6MJU3_9RHOB</name>
<evidence type="ECO:0000313" key="7">
    <source>
        <dbReference type="EMBL" id="SFS15953.1"/>
    </source>
</evidence>
<feature type="transmembrane region" description="Helical" evidence="6">
    <location>
        <begin position="117"/>
        <end position="139"/>
    </location>
</feature>
<dbReference type="EMBL" id="FOZM01000001">
    <property type="protein sequence ID" value="SFS15953.1"/>
    <property type="molecule type" value="Genomic_DNA"/>
</dbReference>
<feature type="transmembrane region" description="Helical" evidence="6">
    <location>
        <begin position="58"/>
        <end position="80"/>
    </location>
</feature>
<proteinExistence type="predicted"/>
<evidence type="ECO:0000256" key="1">
    <source>
        <dbReference type="ARBA" id="ARBA00004141"/>
    </source>
</evidence>
<dbReference type="PANTHER" id="PTHR20855">
    <property type="entry name" value="ADIPOR/PROGESTIN RECEPTOR-RELATED"/>
    <property type="match status" value="1"/>
</dbReference>
<evidence type="ECO:0000256" key="5">
    <source>
        <dbReference type="PIRSR" id="PIRSR604254-1"/>
    </source>
</evidence>
<accession>A0A1I6MJU3</accession>
<evidence type="ECO:0000256" key="3">
    <source>
        <dbReference type="ARBA" id="ARBA00022989"/>
    </source>
</evidence>
<dbReference type="Proteomes" id="UP000198926">
    <property type="component" value="Unassembled WGS sequence"/>
</dbReference>
<feature type="transmembrane region" description="Helical" evidence="6">
    <location>
        <begin position="146"/>
        <end position="166"/>
    </location>
</feature>
<feature type="binding site" evidence="5">
    <location>
        <position position="204"/>
    </location>
    <ligand>
        <name>Zn(2+)</name>
        <dbReference type="ChEBI" id="CHEBI:29105"/>
    </ligand>
</feature>
<organism evidence="7 8">
    <name type="scientific">Yoonia litorea</name>
    <dbReference type="NCBI Taxonomy" id="1123755"/>
    <lineage>
        <taxon>Bacteria</taxon>
        <taxon>Pseudomonadati</taxon>
        <taxon>Pseudomonadota</taxon>
        <taxon>Alphaproteobacteria</taxon>
        <taxon>Rhodobacterales</taxon>
        <taxon>Paracoccaceae</taxon>
        <taxon>Yoonia</taxon>
    </lineage>
</organism>